<evidence type="ECO:0000313" key="1">
    <source>
        <dbReference type="EMBL" id="CAH1412574.1"/>
    </source>
</evidence>
<evidence type="ECO:0000313" key="2">
    <source>
        <dbReference type="Proteomes" id="UP001157418"/>
    </source>
</evidence>
<proteinExistence type="predicted"/>
<dbReference type="Proteomes" id="UP001157418">
    <property type="component" value="Unassembled WGS sequence"/>
</dbReference>
<organism evidence="1 2">
    <name type="scientific">Lactuca virosa</name>
    <dbReference type="NCBI Taxonomy" id="75947"/>
    <lineage>
        <taxon>Eukaryota</taxon>
        <taxon>Viridiplantae</taxon>
        <taxon>Streptophyta</taxon>
        <taxon>Embryophyta</taxon>
        <taxon>Tracheophyta</taxon>
        <taxon>Spermatophyta</taxon>
        <taxon>Magnoliopsida</taxon>
        <taxon>eudicotyledons</taxon>
        <taxon>Gunneridae</taxon>
        <taxon>Pentapetalae</taxon>
        <taxon>asterids</taxon>
        <taxon>campanulids</taxon>
        <taxon>Asterales</taxon>
        <taxon>Asteraceae</taxon>
        <taxon>Cichorioideae</taxon>
        <taxon>Cichorieae</taxon>
        <taxon>Lactucinae</taxon>
        <taxon>Lactuca</taxon>
    </lineage>
</organism>
<dbReference type="AlphaFoldDB" id="A0AAU9LHP3"/>
<comment type="caution">
    <text evidence="1">The sequence shown here is derived from an EMBL/GenBank/DDBJ whole genome shotgun (WGS) entry which is preliminary data.</text>
</comment>
<dbReference type="InterPro" id="IPR044809">
    <property type="entry name" value="AUF1-like"/>
</dbReference>
<gene>
    <name evidence="1" type="ORF">LVIROSA_LOCUS582</name>
</gene>
<accession>A0AAU9LHP3</accession>
<keyword evidence="2" id="KW-1185">Reference proteome</keyword>
<name>A0AAU9LHP3_9ASTR</name>
<dbReference type="EMBL" id="CAKMRJ010000001">
    <property type="protein sequence ID" value="CAH1412574.1"/>
    <property type="molecule type" value="Genomic_DNA"/>
</dbReference>
<dbReference type="PANTHER" id="PTHR31215">
    <property type="entry name" value="OS05G0510400 PROTEIN-RELATED"/>
    <property type="match status" value="1"/>
</dbReference>
<reference evidence="1 2" key="1">
    <citation type="submission" date="2022-01" db="EMBL/GenBank/DDBJ databases">
        <authorList>
            <person name="Xiong W."/>
            <person name="Schranz E."/>
        </authorList>
    </citation>
    <scope>NUCLEOTIDE SEQUENCE [LARGE SCALE GENOMIC DNA]</scope>
</reference>
<protein>
    <submittedName>
        <fullName evidence="1">Uncharacterized protein</fullName>
    </submittedName>
</protein>
<sequence length="328" mass="37549">MNHFHRQRLCGTGIIGTKTRNLEICNICLYVFGSTDEIKMRLEKGLTVARAPKMNHDGGRMRDRRRNHHIYTFNRAKKSTFTRISNKNTVSDVAPSSSFARIISSLYGESFLSAYRFLIKFKGVKSLCIELLSSGLRAVDNRLLKWKVKFGNRIESIIFLFPNSISDKDGLYLNGNGDEDENKRRRIPYQCLKDVTARHMMMLYLVKDLPLLEEVSVTDSRGRGRLSLSGKKLSEVKEWVHSTSETVFNRVEVPDIVNNCYIPVLKLPVSGYVMKGIYFGVIEMNGFQGGNDGLMNSEDGFEDKEEAAYTEAMMEILEKHKGMMHRFM</sequence>